<evidence type="ECO:0000256" key="5">
    <source>
        <dbReference type="ARBA" id="ARBA00023306"/>
    </source>
</evidence>
<evidence type="ECO:0000313" key="7">
    <source>
        <dbReference type="Proteomes" id="UP000234323"/>
    </source>
</evidence>
<evidence type="ECO:0000256" key="4">
    <source>
        <dbReference type="ARBA" id="ARBA00022786"/>
    </source>
</evidence>
<dbReference type="VEuPathDB" id="FungiDB:RhiirA1_420529"/>
<proteinExistence type="inferred from homology"/>
<comment type="similarity">
    <text evidence="1">Belongs to the APC13 family.</text>
</comment>
<dbReference type="InterPro" id="IPR008401">
    <property type="entry name" value="Apc13"/>
</dbReference>
<dbReference type="AlphaFoldDB" id="A0A2I1G032"/>
<dbReference type="EMBL" id="LLXI01000084">
    <property type="protein sequence ID" value="PKY39956.1"/>
    <property type="molecule type" value="Genomic_DNA"/>
</dbReference>
<gene>
    <name evidence="6" type="ORF">RhiirA4_538476</name>
</gene>
<keyword evidence="4" id="KW-0833">Ubl conjugation pathway</keyword>
<evidence type="ECO:0000256" key="3">
    <source>
        <dbReference type="ARBA" id="ARBA00022776"/>
    </source>
</evidence>
<keyword evidence="2" id="KW-0132">Cell division</keyword>
<dbReference type="Pfam" id="PF05839">
    <property type="entry name" value="Apc13p"/>
    <property type="match status" value="1"/>
</dbReference>
<dbReference type="Proteomes" id="UP000234323">
    <property type="component" value="Unassembled WGS sequence"/>
</dbReference>
<evidence type="ECO:0000256" key="2">
    <source>
        <dbReference type="ARBA" id="ARBA00022618"/>
    </source>
</evidence>
<comment type="caution">
    <text evidence="6">The sequence shown here is derived from an EMBL/GenBank/DDBJ whole genome shotgun (WGS) entry which is preliminary data.</text>
</comment>
<dbReference type="VEuPathDB" id="FungiDB:FUN_014726"/>
<keyword evidence="3" id="KW-0498">Mitosis</keyword>
<dbReference type="GO" id="GO:0005680">
    <property type="term" value="C:anaphase-promoting complex"/>
    <property type="evidence" value="ECO:0007669"/>
    <property type="project" value="InterPro"/>
</dbReference>
<sequence>MMIHIFFVGYPIKTLLDGRFNHAHLRHTRHLDHIDNWENHKLPDDEIAVPLKHQPPLTEDNDDFNNLLPEQLKSENKKWTDLALDFLNDEPQQLQNQNPQQSQQIQ</sequence>
<keyword evidence="5" id="KW-0131">Cell cycle</keyword>
<dbReference type="GO" id="GO:0051301">
    <property type="term" value="P:cell division"/>
    <property type="evidence" value="ECO:0007669"/>
    <property type="project" value="UniProtKB-KW"/>
</dbReference>
<protein>
    <submittedName>
        <fullName evidence="6">Uncharacterized protein</fullName>
    </submittedName>
</protein>
<organism evidence="6 7">
    <name type="scientific">Rhizophagus irregularis</name>
    <dbReference type="NCBI Taxonomy" id="588596"/>
    <lineage>
        <taxon>Eukaryota</taxon>
        <taxon>Fungi</taxon>
        <taxon>Fungi incertae sedis</taxon>
        <taxon>Mucoromycota</taxon>
        <taxon>Glomeromycotina</taxon>
        <taxon>Glomeromycetes</taxon>
        <taxon>Glomerales</taxon>
        <taxon>Glomeraceae</taxon>
        <taxon>Rhizophagus</taxon>
    </lineage>
</organism>
<reference evidence="6 7" key="1">
    <citation type="submission" date="2015-10" db="EMBL/GenBank/DDBJ databases">
        <title>Genome analyses suggest a sexual origin of heterokaryosis in a supposedly ancient asexual fungus.</title>
        <authorList>
            <person name="Ropars J."/>
            <person name="Sedzielewska K."/>
            <person name="Noel J."/>
            <person name="Charron P."/>
            <person name="Farinelli L."/>
            <person name="Marton T."/>
            <person name="Kruger M."/>
            <person name="Pelin A."/>
            <person name="Brachmann A."/>
            <person name="Corradi N."/>
        </authorList>
    </citation>
    <scope>NUCLEOTIDE SEQUENCE [LARGE SCALE GENOMIC DNA]</scope>
    <source>
        <strain evidence="6 7">A4</strain>
    </source>
</reference>
<evidence type="ECO:0000313" key="6">
    <source>
        <dbReference type="EMBL" id="PKY39956.1"/>
    </source>
</evidence>
<accession>A0A2I1G032</accession>
<evidence type="ECO:0000256" key="1">
    <source>
        <dbReference type="ARBA" id="ARBA00006940"/>
    </source>
</evidence>
<name>A0A2I1G032_9GLOM</name>
<dbReference type="VEuPathDB" id="FungiDB:RhiirFUN_011864"/>
<keyword evidence="7" id="KW-1185">Reference proteome</keyword>